<gene>
    <name evidence="1" type="ORF">LCGC14_0849310</name>
</gene>
<dbReference type="AlphaFoldDB" id="A0A0F9SHW5"/>
<comment type="caution">
    <text evidence="1">The sequence shown here is derived from an EMBL/GenBank/DDBJ whole genome shotgun (WGS) entry which is preliminary data.</text>
</comment>
<sequence>MGPYLDNFKVGQDIIVFFDTNDKNGAAIDPNITAANIKVYKDGNAGTELSVDADEYTESFDSLDGINKIVLDVSDHLIFYTVGSDFSVVLSTATIDGETVRAILATFSIENRFSGLNEVLSMQDTLDVLLRTILDSTLMTATTVASLSSQTSFTLSAGSTDDDAYNECMIVLKSVSVPARKAIGFISDYTGSSKTVTLSVDPGVFTLEVGDEVFVIALQEKSIVDIEKLLRADKVIDTSASPWVVDYKEEGTENIIMSKTMKNTDGDNIATENNVLGKLEKE</sequence>
<evidence type="ECO:0000313" key="1">
    <source>
        <dbReference type="EMBL" id="KKN28933.1"/>
    </source>
</evidence>
<dbReference type="EMBL" id="LAZR01002524">
    <property type="protein sequence ID" value="KKN28933.1"/>
    <property type="molecule type" value="Genomic_DNA"/>
</dbReference>
<name>A0A0F9SHW5_9ZZZZ</name>
<proteinExistence type="predicted"/>
<accession>A0A0F9SHW5</accession>
<protein>
    <submittedName>
        <fullName evidence="1">Uncharacterized protein</fullName>
    </submittedName>
</protein>
<organism evidence="1">
    <name type="scientific">marine sediment metagenome</name>
    <dbReference type="NCBI Taxonomy" id="412755"/>
    <lineage>
        <taxon>unclassified sequences</taxon>
        <taxon>metagenomes</taxon>
        <taxon>ecological metagenomes</taxon>
    </lineage>
</organism>
<reference evidence="1" key="1">
    <citation type="journal article" date="2015" name="Nature">
        <title>Complex archaea that bridge the gap between prokaryotes and eukaryotes.</title>
        <authorList>
            <person name="Spang A."/>
            <person name="Saw J.H."/>
            <person name="Jorgensen S.L."/>
            <person name="Zaremba-Niedzwiedzka K."/>
            <person name="Martijn J."/>
            <person name="Lind A.E."/>
            <person name="van Eijk R."/>
            <person name="Schleper C."/>
            <person name="Guy L."/>
            <person name="Ettema T.J."/>
        </authorList>
    </citation>
    <scope>NUCLEOTIDE SEQUENCE</scope>
</reference>